<dbReference type="EMBL" id="CP042430">
    <property type="protein sequence ID" value="QEC49599.1"/>
    <property type="molecule type" value="Genomic_DNA"/>
</dbReference>
<dbReference type="SUPFAM" id="SSF52317">
    <property type="entry name" value="Class I glutamine amidotransferase-like"/>
    <property type="match status" value="1"/>
</dbReference>
<proteinExistence type="predicted"/>
<name>A0A5B8U8X8_9ACTN</name>
<dbReference type="AlphaFoldDB" id="A0A5B8U8X8"/>
<evidence type="ECO:0000313" key="2">
    <source>
        <dbReference type="Proteomes" id="UP000321805"/>
    </source>
</evidence>
<evidence type="ECO:0000313" key="1">
    <source>
        <dbReference type="EMBL" id="QEC49599.1"/>
    </source>
</evidence>
<keyword evidence="2" id="KW-1185">Reference proteome</keyword>
<accession>A0A5B8U8X8</accession>
<gene>
    <name evidence="1" type="ORF">FSW04_19840</name>
</gene>
<reference evidence="1 2" key="1">
    <citation type="journal article" date="2018" name="J. Microbiol.">
        <title>Baekduia soli gen. nov., sp. nov., a novel bacterium isolated from the soil of Baekdu Mountain and proposal of a novel family name, Baekduiaceae fam. nov.</title>
        <authorList>
            <person name="An D.S."/>
            <person name="Siddiqi M.Z."/>
            <person name="Kim K.H."/>
            <person name="Yu H.S."/>
            <person name="Im W.T."/>
        </authorList>
    </citation>
    <scope>NUCLEOTIDE SEQUENCE [LARGE SCALE GENOMIC DNA]</scope>
    <source>
        <strain evidence="1 2">BR7-21</strain>
    </source>
</reference>
<organism evidence="1 2">
    <name type="scientific">Baekduia soli</name>
    <dbReference type="NCBI Taxonomy" id="496014"/>
    <lineage>
        <taxon>Bacteria</taxon>
        <taxon>Bacillati</taxon>
        <taxon>Actinomycetota</taxon>
        <taxon>Thermoleophilia</taxon>
        <taxon>Solirubrobacterales</taxon>
        <taxon>Baekduiaceae</taxon>
        <taxon>Baekduia</taxon>
    </lineage>
</organism>
<dbReference type="Gene3D" id="3.40.50.880">
    <property type="match status" value="1"/>
</dbReference>
<dbReference type="RefSeq" id="WP_146921964.1">
    <property type="nucleotide sequence ID" value="NZ_CP042430.1"/>
</dbReference>
<protein>
    <recommendedName>
        <fullName evidence="3">Peptidase S51</fullName>
    </recommendedName>
</protein>
<dbReference type="InterPro" id="IPR029062">
    <property type="entry name" value="Class_I_gatase-like"/>
</dbReference>
<evidence type="ECO:0008006" key="3">
    <source>
        <dbReference type="Google" id="ProtNLM"/>
    </source>
</evidence>
<dbReference type="KEGG" id="bsol:FSW04_19840"/>
<dbReference type="OrthoDB" id="3078420at2"/>
<dbReference type="Proteomes" id="UP000321805">
    <property type="component" value="Chromosome"/>
</dbReference>
<sequence>MTSGPFLIGGGREPGGVLATHRPFVAACGAGTIAVLAADEGDGVDEERWRAALTGAGASAVRVCVLSRARPTIPDVAGAAGVYVAGGPTPLYAALLDGWRPPPGIPYAGFSAGAAVAAARAIVGGWRAPGGEGVCPQDAGEGLDDVTIARGLGLVPFAVDVHAGQWGTLGRLVHAVGSGLVPAGWALDEGTLLAGGEVHGTGAAWHVAARPGGGAAVRRVTAC</sequence>